<gene>
    <name evidence="1" type="ORF">JL09_g2317</name>
</gene>
<protein>
    <submittedName>
        <fullName evidence="1">Uncharacterized protein</fullName>
    </submittedName>
</protein>
<organism evidence="1 2">
    <name type="scientific">Pichia kudriavzevii</name>
    <name type="common">Yeast</name>
    <name type="synonym">Issatchenkia orientalis</name>
    <dbReference type="NCBI Taxonomy" id="4909"/>
    <lineage>
        <taxon>Eukaryota</taxon>
        <taxon>Fungi</taxon>
        <taxon>Dikarya</taxon>
        <taxon>Ascomycota</taxon>
        <taxon>Saccharomycotina</taxon>
        <taxon>Pichiomycetes</taxon>
        <taxon>Pichiales</taxon>
        <taxon>Pichiaceae</taxon>
        <taxon>Pichia</taxon>
    </lineage>
</organism>
<dbReference type="VEuPathDB" id="FungiDB:C5L36_0B08520"/>
<accession>A0A099P0J0</accession>
<dbReference type="EMBL" id="JQFK01000018">
    <property type="protein sequence ID" value="KGK38563.1"/>
    <property type="molecule type" value="Genomic_DNA"/>
</dbReference>
<dbReference type="AlphaFoldDB" id="A0A099P0J0"/>
<reference evidence="2" key="1">
    <citation type="journal article" date="2014" name="Microb. Cell Fact.">
        <title>Exploiting Issatchenkia orientalis SD108 for succinic acid production.</title>
        <authorList>
            <person name="Xiao H."/>
            <person name="Shao Z."/>
            <person name="Jiang Y."/>
            <person name="Dole S."/>
            <person name="Zhao H."/>
        </authorList>
    </citation>
    <scope>NUCLEOTIDE SEQUENCE [LARGE SCALE GENOMIC DNA]</scope>
    <source>
        <strain evidence="2">SD108</strain>
    </source>
</reference>
<dbReference type="Proteomes" id="UP000029867">
    <property type="component" value="Unassembled WGS sequence"/>
</dbReference>
<evidence type="ECO:0000313" key="2">
    <source>
        <dbReference type="Proteomes" id="UP000029867"/>
    </source>
</evidence>
<comment type="caution">
    <text evidence="1">The sequence shown here is derived from an EMBL/GenBank/DDBJ whole genome shotgun (WGS) entry which is preliminary data.</text>
</comment>
<name>A0A099P0J0_PICKU</name>
<sequence length="813" mass="92414">MKINCSAGPSFFETHSWCYSLSARMEASKHATLENIINSLSSSELAPEPTDSLAVAIRSNELLSKIVQQMKVSVPSFDDGMEELAVELLNVSDTSTREENKLELLTVFSIIKIINQIESLLPHISKTETAHKIYIVLLSLANLFKYHFQLPVYHNNYAFKNFGSLIACSQLNVIDPFIKCMSAKGSQLQEFNKSENLEKTFTLICILHCFNEHLFSFLKYSIVDGTMGSRITESFGLETTPSTAKYLTAIPSLFGIMQRYRMSLLLDESTLSTDYKGTNLLNIIFYSSFHMSFLHDLVKNLSKIGKIFKDPLTKASMIELANEMYISTSFKDYLTIYITSDLGLFASIDSFVGEENPDQQLRDISIFVLLHISSHFFLNYNTFRVADKELLLYLIEYNNPNYCSILGVSSEDLQSNLNINTLLPIFELIDQNIKLDYTKERDFLKTLKLALITLELNLETEDGFMNLNSLLVDVGCSKSIHALLAVAQTLLCITLNSINFNSNMFNQIPKGLVGSLGIEYIPPVYRSDMSFENNIDLQSSNYGSLYHTYQEFENYPKVISDDSISLLEQSLLLLVSIKSRSLRFLKKLNAESNVLRLPDLFSSEVKDEFTLNQFKQGISTRVGSFKSNKALSYKLLNKSVTLELTANISLLILGENYKLPKLSFQKVDNSISRLLNEFTFDFMLTFLINYQEFGLLNFFKCIRDLCHENLRMIMPSAILLSKLFQVKQDNKLDSSSKTPDFSSSIELIAEILYNSVIASNLLRQFVELFDDGQSKPFKSLNKFLKAHPSTLKPSKIVKGTTILDIDYYKQVLY</sequence>
<dbReference type="HOGENOM" id="CLU_347159_0_0_1"/>
<proteinExistence type="predicted"/>
<evidence type="ECO:0000313" key="1">
    <source>
        <dbReference type="EMBL" id="KGK38563.1"/>
    </source>
</evidence>